<evidence type="ECO:0000313" key="2">
    <source>
        <dbReference type="EMBL" id="SYX87269.1"/>
    </source>
</evidence>
<dbReference type="GO" id="GO:0047343">
    <property type="term" value="F:glucose-1-phosphate cytidylyltransferase activity"/>
    <property type="evidence" value="ECO:0007669"/>
    <property type="project" value="UniProtKB-EC"/>
</dbReference>
<evidence type="ECO:0000313" key="3">
    <source>
        <dbReference type="Proteomes" id="UP000304148"/>
    </source>
</evidence>
<dbReference type="NCBIfam" id="TIGR02623">
    <property type="entry name" value="G1P_cyt_trans"/>
    <property type="match status" value="1"/>
</dbReference>
<feature type="domain" description="Nucleotidyl transferase" evidence="1">
    <location>
        <begin position="2"/>
        <end position="214"/>
    </location>
</feature>
<dbReference type="RefSeq" id="WP_138188913.1">
    <property type="nucleotide sequence ID" value="NZ_LS992241.1"/>
</dbReference>
<dbReference type="Gene3D" id="3.90.550.10">
    <property type="entry name" value="Spore Coat Polysaccharide Biosynthesis Protein SpsA, Chain A"/>
    <property type="match status" value="1"/>
</dbReference>
<organism evidence="2 3">
    <name type="scientific">Paenibacillus alvei</name>
    <name type="common">Bacillus alvei</name>
    <dbReference type="NCBI Taxonomy" id="44250"/>
    <lineage>
        <taxon>Bacteria</taxon>
        <taxon>Bacillati</taxon>
        <taxon>Bacillota</taxon>
        <taxon>Bacilli</taxon>
        <taxon>Bacillales</taxon>
        <taxon>Paenibacillaceae</taxon>
        <taxon>Paenibacillus</taxon>
    </lineage>
</organism>
<evidence type="ECO:0000259" key="1">
    <source>
        <dbReference type="Pfam" id="PF00483"/>
    </source>
</evidence>
<dbReference type="InterPro" id="IPR005835">
    <property type="entry name" value="NTP_transferase_dom"/>
</dbReference>
<dbReference type="InterPro" id="IPR029044">
    <property type="entry name" value="Nucleotide-diphossugar_trans"/>
</dbReference>
<keyword evidence="2" id="KW-0808">Transferase</keyword>
<dbReference type="SUPFAM" id="SSF53448">
    <property type="entry name" value="Nucleotide-diphospho-sugar transferases"/>
    <property type="match status" value="1"/>
</dbReference>
<dbReference type="EMBL" id="LS992241">
    <property type="protein sequence ID" value="SYX87269.1"/>
    <property type="molecule type" value="Genomic_DNA"/>
</dbReference>
<protein>
    <submittedName>
        <fullName evidence="2">Glucose-1-phosphate cytidylyltransferase (Sporulation)</fullName>
        <ecNumber evidence="2">2.7.7.33</ecNumber>
    </submittedName>
</protein>
<dbReference type="PANTHER" id="PTHR47183">
    <property type="entry name" value="GLUCOSE-1-PHOSPHATE CYTIDYLYLTRANSFERASE-RELATED"/>
    <property type="match status" value="1"/>
</dbReference>
<dbReference type="PANTHER" id="PTHR47183:SF1">
    <property type="entry name" value="GLUCOSE-1-PHOSPHATE CYTIDYLYLTRANSFERASE"/>
    <property type="match status" value="1"/>
</dbReference>
<dbReference type="GO" id="GO:0009243">
    <property type="term" value="P:O antigen biosynthetic process"/>
    <property type="evidence" value="ECO:0007669"/>
    <property type="project" value="InterPro"/>
</dbReference>
<dbReference type="InterPro" id="IPR013446">
    <property type="entry name" value="G1P_cyt_trans-like"/>
</dbReference>
<proteinExistence type="predicted"/>
<reference evidence="3" key="1">
    <citation type="submission" date="2018-08" db="EMBL/GenBank/DDBJ databases">
        <authorList>
            <person name="Chevrot R."/>
        </authorList>
    </citation>
    <scope>NUCLEOTIDE SEQUENCE [LARGE SCALE GENOMIC DNA]</scope>
</reference>
<name>A0A383RLK6_PAEAL</name>
<keyword evidence="2" id="KW-0548">Nucleotidyltransferase</keyword>
<accession>A0A383RLK6</accession>
<gene>
    <name evidence="2" type="primary">spmH</name>
    <name evidence="2" type="ORF">PBLR_15699</name>
</gene>
<sequence length="257" mass="29213">MKAVILAGGYGTRIGEETQVKPKPMIEIGPQPILWHIMKLYSHYGIREFIICLGYKGHAIKEYFIHYFMRHTDFTLDMGSNTVDYHGDNAVPWKVTLIDTGEGTETGGRIKRVQAYVGDSTFCLTYGDGVSNVNIAELIAYHQSHGKYATVTAVQPPGRFGSLAMAQQQVIDFTEKPAGDGGWINGGFFVLEPDVFPYILDDAAVWETDVLTELARQRQLMAYEHYGFWHPMDTMRDKKKLVDLWEREQAPWKVWQA</sequence>
<dbReference type="CDD" id="cd02524">
    <property type="entry name" value="G1P_cytidylyltransferase"/>
    <property type="match status" value="1"/>
</dbReference>
<dbReference type="Pfam" id="PF00483">
    <property type="entry name" value="NTP_transferase"/>
    <property type="match status" value="1"/>
</dbReference>
<dbReference type="InterPro" id="IPR046981">
    <property type="entry name" value="G1P_cyt_trans"/>
</dbReference>
<dbReference type="AlphaFoldDB" id="A0A383RLK6"/>
<dbReference type="Proteomes" id="UP000304148">
    <property type="component" value="Chromosome"/>
</dbReference>
<dbReference type="EC" id="2.7.7.33" evidence="2"/>